<dbReference type="Proteomes" id="UP000013097">
    <property type="component" value="Unassembled WGS sequence"/>
</dbReference>
<sequence length="71" mass="8581">MKKLNKKYYELISELEKSLNDFEVKEDKNLTKILTEYKDKFYFLYRKTSFSQDEEEMIRKLSEIGKSAGLN</sequence>
<keyword evidence="2" id="KW-1185">Reference proteome</keyword>
<proteinExistence type="predicted"/>
<name>N9XJ77_9CLOT</name>
<comment type="caution">
    <text evidence="1">The sequence shown here is derived from an EMBL/GenBank/DDBJ whole genome shotgun (WGS) entry which is preliminary data.</text>
</comment>
<dbReference type="HOGENOM" id="CLU_2732888_0_0_9"/>
<dbReference type="AlphaFoldDB" id="N9XJ77"/>
<accession>N9XJ77</accession>
<organism evidence="1 2">
    <name type="scientific">Clostridium thermobutyricum</name>
    <dbReference type="NCBI Taxonomy" id="29372"/>
    <lineage>
        <taxon>Bacteria</taxon>
        <taxon>Bacillati</taxon>
        <taxon>Bacillota</taxon>
        <taxon>Clostridia</taxon>
        <taxon>Eubacteriales</taxon>
        <taxon>Clostridiaceae</taxon>
        <taxon>Clostridium</taxon>
    </lineage>
</organism>
<reference evidence="1 2" key="1">
    <citation type="submission" date="2013-01" db="EMBL/GenBank/DDBJ databases">
        <title>The Genome Sequence of Clostridium colicanis 209318.</title>
        <authorList>
            <consortium name="The Broad Institute Genome Sequencing Platform"/>
            <person name="Earl A."/>
            <person name="Ward D."/>
            <person name="Feldgarden M."/>
            <person name="Gevers D."/>
            <person name="Courvalin P."/>
            <person name="Lambert T."/>
            <person name="Walker B."/>
            <person name="Young S.K."/>
            <person name="Zeng Q."/>
            <person name="Gargeya S."/>
            <person name="Fitzgerald M."/>
            <person name="Haas B."/>
            <person name="Abouelleil A."/>
            <person name="Alvarado L."/>
            <person name="Arachchi H.M."/>
            <person name="Berlin A.M."/>
            <person name="Chapman S.B."/>
            <person name="Dewar J."/>
            <person name="Goldberg J."/>
            <person name="Griggs A."/>
            <person name="Gujja S."/>
            <person name="Hansen M."/>
            <person name="Howarth C."/>
            <person name="Imamovic A."/>
            <person name="Larimer J."/>
            <person name="McCowan C."/>
            <person name="Murphy C."/>
            <person name="Neiman D."/>
            <person name="Pearson M."/>
            <person name="Priest M."/>
            <person name="Roberts A."/>
            <person name="Saif S."/>
            <person name="Shea T."/>
            <person name="Sisk P."/>
            <person name="Sykes S."/>
            <person name="Wortman J."/>
            <person name="Nusbaum C."/>
            <person name="Birren B."/>
        </authorList>
    </citation>
    <scope>NUCLEOTIDE SEQUENCE [LARGE SCALE GENOMIC DNA]</scope>
    <source>
        <strain evidence="1 2">209318</strain>
    </source>
</reference>
<dbReference type="PATRIC" id="fig|999411.4.peg.2777"/>
<evidence type="ECO:0000313" key="2">
    <source>
        <dbReference type="Proteomes" id="UP000013097"/>
    </source>
</evidence>
<protein>
    <submittedName>
        <fullName evidence="1">Uncharacterized protein</fullName>
    </submittedName>
</protein>
<gene>
    <name evidence="1" type="ORF">HMPREF1092_02858</name>
</gene>
<dbReference type="EMBL" id="AGYT01000019">
    <property type="protein sequence ID" value="ENY99722.1"/>
    <property type="molecule type" value="Genomic_DNA"/>
</dbReference>
<evidence type="ECO:0000313" key="1">
    <source>
        <dbReference type="EMBL" id="ENY99722.1"/>
    </source>
</evidence>
<dbReference type="SUPFAM" id="SSF109797">
    <property type="entry name" value="Bacteriocin immunity protein-like"/>
    <property type="match status" value="1"/>
</dbReference>
<dbReference type="RefSeq" id="WP_002599299.1">
    <property type="nucleotide sequence ID" value="NZ_KB850958.1"/>
</dbReference>